<dbReference type="RefSeq" id="WP_119475720.1">
    <property type="nucleotide sequence ID" value="NZ_QXML01000001.1"/>
</dbReference>
<dbReference type="AlphaFoldDB" id="A0A418PVU4"/>
<comment type="caution">
    <text evidence="2">The sequence shown here is derived from an EMBL/GenBank/DDBJ whole genome shotgun (WGS) entry which is preliminary data.</text>
</comment>
<accession>A0A418PVU4</accession>
<feature type="transmembrane region" description="Helical" evidence="1">
    <location>
        <begin position="147"/>
        <end position="166"/>
    </location>
</feature>
<keyword evidence="3" id="KW-1185">Reference proteome</keyword>
<dbReference type="Proteomes" id="UP000283522">
    <property type="component" value="Unassembled WGS sequence"/>
</dbReference>
<feature type="transmembrane region" description="Helical" evidence="1">
    <location>
        <begin position="46"/>
        <end position="69"/>
    </location>
</feature>
<feature type="transmembrane region" description="Helical" evidence="1">
    <location>
        <begin position="113"/>
        <end position="135"/>
    </location>
</feature>
<keyword evidence="1" id="KW-1133">Transmembrane helix</keyword>
<evidence type="ECO:0000313" key="3">
    <source>
        <dbReference type="Proteomes" id="UP000283522"/>
    </source>
</evidence>
<name>A0A418PVU4_9BACT</name>
<keyword evidence="1" id="KW-0472">Membrane</keyword>
<feature type="transmembrane region" description="Helical" evidence="1">
    <location>
        <begin position="16"/>
        <end position="34"/>
    </location>
</feature>
<organism evidence="2 3">
    <name type="scientific">Algoriphagus lacus</name>
    <dbReference type="NCBI Taxonomy" id="2056311"/>
    <lineage>
        <taxon>Bacteria</taxon>
        <taxon>Pseudomonadati</taxon>
        <taxon>Bacteroidota</taxon>
        <taxon>Cytophagia</taxon>
        <taxon>Cytophagales</taxon>
        <taxon>Cyclobacteriaceae</taxon>
        <taxon>Algoriphagus</taxon>
    </lineage>
</organism>
<gene>
    <name evidence="2" type="ORF">D0X99_00645</name>
</gene>
<feature type="transmembrane region" description="Helical" evidence="1">
    <location>
        <begin position="211"/>
        <end position="231"/>
    </location>
</feature>
<keyword evidence="1" id="KW-0812">Transmembrane</keyword>
<protein>
    <submittedName>
        <fullName evidence="2">Uncharacterized protein</fullName>
    </submittedName>
</protein>
<proteinExistence type="predicted"/>
<feature type="transmembrane region" description="Helical" evidence="1">
    <location>
        <begin position="178"/>
        <end position="199"/>
    </location>
</feature>
<dbReference type="OrthoDB" id="822156at2"/>
<evidence type="ECO:0000256" key="1">
    <source>
        <dbReference type="SAM" id="Phobius"/>
    </source>
</evidence>
<feature type="transmembrane region" description="Helical" evidence="1">
    <location>
        <begin position="81"/>
        <end position="101"/>
    </location>
</feature>
<sequence length="247" mass="28562">MAKSLNLNLFLYQKSAIYLIVFFGFTLIAFWSSYYSVLGQDMSFYVHFHGIFMTLWCLMLIAQAVLIRVKKYRIHTGVGKASYLIFPILILSTILLIHATVRKSPEVNLDTYLSLALMLNATVVLAIIYGLGIYFQKDRFTHARYMVCTIFPLFTPITDRIIFNYIPGLVELAPKLEGIPIVPFFGYLLADLLVIGLALWDWKTHRRKDAFLIVLLLLLIYHVSLFTFYKIPAWQEFSAWFYGLALT</sequence>
<dbReference type="EMBL" id="QXML01000001">
    <property type="protein sequence ID" value="RIW18241.1"/>
    <property type="molecule type" value="Genomic_DNA"/>
</dbReference>
<reference evidence="2 3" key="1">
    <citation type="submission" date="2018-09" db="EMBL/GenBank/DDBJ databases">
        <authorList>
            <person name="Wang X."/>
            <person name="Du Z."/>
        </authorList>
    </citation>
    <scope>NUCLEOTIDE SEQUENCE [LARGE SCALE GENOMIC DNA]</scope>
    <source>
        <strain evidence="2 3">N3</strain>
    </source>
</reference>
<evidence type="ECO:0000313" key="2">
    <source>
        <dbReference type="EMBL" id="RIW18241.1"/>
    </source>
</evidence>